<dbReference type="Pfam" id="PF13812">
    <property type="entry name" value="PPR_3"/>
    <property type="match status" value="1"/>
</dbReference>
<sequence>MLSTAFRRILRFGCPPRSHIQNLFPTAITLSRRFTISSSPECNHTSKEPCTTKNSAVQDTARKVHRAQVNSLLLGADRLLATQSDDALGTYLMGKLSVNKYYNTYRAVAFTRSIRFCLERHHFNVAIGLYDRMLREGFITQSSIRLTLSALKIVEPSTKLRETVAPLKEIFAEEAYDISAFTELAHFLLNDKNASAALIDDLAQAFVSIRGVKLSDCPELVGELASVNMRAGRLDAAQKWLQIFEETCATENIQPDVTPYADIIDTLKDINPENGEAIQAILLRMKAAGVPPDIVVFNTLIRVNLVQQQYREAFALYHILMQKRSADLMPNDVTFKMLFRATQLTSNNRVTLARRPKRPANAVPPRKLFRDILECHLQETDEQALAHSTTLSVSAFHAALRTFMALEDYAAAFTLVRALHTFGFRLNLQTYLIVLTSLLHRMKRELGRVQQDGEHRLADFLTHLRPDEDPDVHTIARRIGLHQPVVERRGTSSVGIETIEHLLRLGEENRLTNDDLFDYHVTPTSQSSLQMRLRRQHAQIPTVAMLTGSEALPSHAPTYFSSAPLARILQKTLLGELFKKAMQRDPEWDWKASAVTIMRLAKEEMVPAGIKESKQMREQVEKREGVLPFAAARMRRRRRSARGGREVDLLDF</sequence>
<dbReference type="OrthoDB" id="185373at2759"/>
<proteinExistence type="inferred from homology"/>
<dbReference type="Gene3D" id="1.25.40.10">
    <property type="entry name" value="Tetratricopeptide repeat domain"/>
    <property type="match status" value="1"/>
</dbReference>
<keyword evidence="2" id="KW-0677">Repeat</keyword>
<evidence type="ECO:0000313" key="5">
    <source>
        <dbReference type="EMBL" id="KIJ58841.1"/>
    </source>
</evidence>
<gene>
    <name evidence="5" type="ORF">HYDPIDRAFT_101886</name>
</gene>
<organism evidence="5 6">
    <name type="scientific">Hydnomerulius pinastri MD-312</name>
    <dbReference type="NCBI Taxonomy" id="994086"/>
    <lineage>
        <taxon>Eukaryota</taxon>
        <taxon>Fungi</taxon>
        <taxon>Dikarya</taxon>
        <taxon>Basidiomycota</taxon>
        <taxon>Agaricomycotina</taxon>
        <taxon>Agaricomycetes</taxon>
        <taxon>Agaricomycetidae</taxon>
        <taxon>Boletales</taxon>
        <taxon>Boletales incertae sedis</taxon>
        <taxon>Leucogyrophana</taxon>
    </lineage>
</organism>
<dbReference type="HOGENOM" id="CLU_026252_0_0_1"/>
<dbReference type="Proteomes" id="UP000053820">
    <property type="component" value="Unassembled WGS sequence"/>
</dbReference>
<dbReference type="InterPro" id="IPR011990">
    <property type="entry name" value="TPR-like_helical_dom_sf"/>
</dbReference>
<evidence type="ECO:0000256" key="1">
    <source>
        <dbReference type="ARBA" id="ARBA00006192"/>
    </source>
</evidence>
<name>A0A0C9W7J5_9AGAM</name>
<dbReference type="PANTHER" id="PTHR47447">
    <property type="entry name" value="OS03G0856100 PROTEIN"/>
    <property type="match status" value="1"/>
</dbReference>
<dbReference type="InterPro" id="IPR002885">
    <property type="entry name" value="PPR_rpt"/>
</dbReference>
<evidence type="ECO:0000256" key="4">
    <source>
        <dbReference type="ARBA" id="ARBA00044511"/>
    </source>
</evidence>
<dbReference type="PANTHER" id="PTHR47447:SF23">
    <property type="entry name" value="PENTACOTRIPEPTIDE-REPEAT REGION OF PRORP DOMAIN-CONTAINING PROTEIN"/>
    <property type="match status" value="1"/>
</dbReference>
<reference evidence="5 6" key="1">
    <citation type="submission" date="2014-04" db="EMBL/GenBank/DDBJ databases">
        <title>Evolutionary Origins and Diversification of the Mycorrhizal Mutualists.</title>
        <authorList>
            <consortium name="DOE Joint Genome Institute"/>
            <consortium name="Mycorrhizal Genomics Consortium"/>
            <person name="Kohler A."/>
            <person name="Kuo A."/>
            <person name="Nagy L.G."/>
            <person name="Floudas D."/>
            <person name="Copeland A."/>
            <person name="Barry K.W."/>
            <person name="Cichocki N."/>
            <person name="Veneault-Fourrey C."/>
            <person name="LaButti K."/>
            <person name="Lindquist E.A."/>
            <person name="Lipzen A."/>
            <person name="Lundell T."/>
            <person name="Morin E."/>
            <person name="Murat C."/>
            <person name="Riley R."/>
            <person name="Ohm R."/>
            <person name="Sun H."/>
            <person name="Tunlid A."/>
            <person name="Henrissat B."/>
            <person name="Grigoriev I.V."/>
            <person name="Hibbett D.S."/>
            <person name="Martin F."/>
        </authorList>
    </citation>
    <scope>NUCLEOTIDE SEQUENCE [LARGE SCALE GENOMIC DNA]</scope>
    <source>
        <strain evidence="5 6">MD-312</strain>
    </source>
</reference>
<evidence type="ECO:0000256" key="3">
    <source>
        <dbReference type="ARBA" id="ARBA00044493"/>
    </source>
</evidence>
<dbReference type="EMBL" id="KN839908">
    <property type="protein sequence ID" value="KIJ58841.1"/>
    <property type="molecule type" value="Genomic_DNA"/>
</dbReference>
<protein>
    <submittedName>
        <fullName evidence="5">Unplaced genomic scaffold scaffold_74, whole genome shotgun sequence</fullName>
    </submittedName>
</protein>
<evidence type="ECO:0000256" key="2">
    <source>
        <dbReference type="ARBA" id="ARBA00022737"/>
    </source>
</evidence>
<comment type="subunit">
    <text evidence="4">Binds to mitochondrial small subunit 15S rRNA.</text>
</comment>
<keyword evidence="6" id="KW-1185">Reference proteome</keyword>
<dbReference type="AlphaFoldDB" id="A0A0C9W7J5"/>
<comment type="function">
    <text evidence="3">Regulates mitochondrial small subunit maturation by controlling 15S rRNA 5'-end processing. Localizes to the 5' precursor of the 15S rRNA in a position that is subsequently occupied by mS47 in the mature yeast mtSSU. Uses structure and sequence-specific RNA recognition, binding to a single-stranded region of the precursor and specifically recognizing bases -6 to -1. The exchange of Ccm1 for mS47 is coupled to the irreversible removal of precursor rRNA that is accompanied by conformational changes of the mitoribosomal proteins uS5m and mS26. These conformational changes signal completion of 5'-end rRNA processing through protection of the mature 5'-end of the 15S rRNA and stabilization of mS47. The removal of the 5' precursor together with the dissociation of Ccm1 may be catalyzed by the 5'-3' exoribonuclease Pet127. Involved in the specific removal of group I introns in mitochondrial encoded transcripts.</text>
</comment>
<comment type="similarity">
    <text evidence="1">Belongs to the CCM1 family.</text>
</comment>
<accession>A0A0C9W7J5</accession>
<evidence type="ECO:0000313" key="6">
    <source>
        <dbReference type="Proteomes" id="UP000053820"/>
    </source>
</evidence>